<organism evidence="1 2">
    <name type="scientific">Fluviicola chungangensis</name>
    <dbReference type="NCBI Taxonomy" id="2597671"/>
    <lineage>
        <taxon>Bacteria</taxon>
        <taxon>Pseudomonadati</taxon>
        <taxon>Bacteroidota</taxon>
        <taxon>Flavobacteriia</taxon>
        <taxon>Flavobacteriales</taxon>
        <taxon>Crocinitomicaceae</taxon>
        <taxon>Fluviicola</taxon>
    </lineage>
</organism>
<keyword evidence="2" id="KW-1185">Reference proteome</keyword>
<dbReference type="PROSITE" id="PS51257">
    <property type="entry name" value="PROKAR_LIPOPROTEIN"/>
    <property type="match status" value="1"/>
</dbReference>
<sequence length="77" mass="8644">MKKLSVGILFVVILASCKKDHECYCEYYTNGSMQTTNTFTFNETKAKAKKKCDDLNSEGSFAYGGMSVYNETKCSLK</sequence>
<accession>A0A556N2P2</accession>
<dbReference type="RefSeq" id="WP_144332017.1">
    <property type="nucleotide sequence ID" value="NZ_VLPL01000002.1"/>
</dbReference>
<proteinExistence type="predicted"/>
<comment type="caution">
    <text evidence="1">The sequence shown here is derived from an EMBL/GenBank/DDBJ whole genome shotgun (WGS) entry which is preliminary data.</text>
</comment>
<name>A0A556N2P2_9FLAO</name>
<dbReference type="OrthoDB" id="676461at2"/>
<protein>
    <recommendedName>
        <fullName evidence="3">Lipoprotein</fullName>
    </recommendedName>
</protein>
<reference evidence="1 2" key="1">
    <citation type="submission" date="2019-07" db="EMBL/GenBank/DDBJ databases">
        <authorList>
            <person name="Huq M.A."/>
        </authorList>
    </citation>
    <scope>NUCLEOTIDE SEQUENCE [LARGE SCALE GENOMIC DNA]</scope>
    <source>
        <strain evidence="1 2">MAH-3</strain>
    </source>
</reference>
<dbReference type="Proteomes" id="UP000316008">
    <property type="component" value="Unassembled WGS sequence"/>
</dbReference>
<evidence type="ECO:0008006" key="3">
    <source>
        <dbReference type="Google" id="ProtNLM"/>
    </source>
</evidence>
<dbReference type="EMBL" id="VLPL01000002">
    <property type="protein sequence ID" value="TSJ46480.1"/>
    <property type="molecule type" value="Genomic_DNA"/>
</dbReference>
<evidence type="ECO:0000313" key="1">
    <source>
        <dbReference type="EMBL" id="TSJ46480.1"/>
    </source>
</evidence>
<dbReference type="AlphaFoldDB" id="A0A556N2P2"/>
<evidence type="ECO:0000313" key="2">
    <source>
        <dbReference type="Proteomes" id="UP000316008"/>
    </source>
</evidence>
<gene>
    <name evidence="1" type="ORF">FO442_04795</name>
</gene>